<keyword evidence="3" id="KW-1185">Reference proteome</keyword>
<reference evidence="3" key="1">
    <citation type="journal article" date="2019" name="Int. J. Syst. Evol. Microbiol.">
        <title>The Global Catalogue of Microorganisms (GCM) 10K type strain sequencing project: providing services to taxonomists for standard genome sequencing and annotation.</title>
        <authorList>
            <consortium name="The Broad Institute Genomics Platform"/>
            <consortium name="The Broad Institute Genome Sequencing Center for Infectious Disease"/>
            <person name="Wu L."/>
            <person name="Ma J."/>
        </authorList>
    </citation>
    <scope>NUCLEOTIDE SEQUENCE [LARGE SCALE GENOMIC DNA]</scope>
    <source>
        <strain evidence="3">JCM 16014</strain>
    </source>
</reference>
<name>A0ABP5GAK4_9ACTN</name>
<dbReference type="Proteomes" id="UP001500751">
    <property type="component" value="Unassembled WGS sequence"/>
</dbReference>
<sequence>MSMPSVTPITRFDYRVRIAATLLRAAPRREHLVVGGMVVTSAAAAWPLGGALVMVPALLALAALIRHHLDGLDARREALAAAGARRADTAVIQAAGPLCATGLGALVGIVGSAALGRTGTQALAPVVMGIVAALVVRRSWFGAPALGAACLAALVTAAVPLVAATPSSPPSGLPSGRQGARLAQAPADAWSGLWSTVLPTVLAAVLVLAAVQAAIVHRERLRRLGRRVAAAAGRRLSARSSA</sequence>
<dbReference type="EMBL" id="BAAAQN010000032">
    <property type="protein sequence ID" value="GAA2042081.1"/>
    <property type="molecule type" value="Genomic_DNA"/>
</dbReference>
<organism evidence="2 3">
    <name type="scientific">Catenulispora yoronensis</name>
    <dbReference type="NCBI Taxonomy" id="450799"/>
    <lineage>
        <taxon>Bacteria</taxon>
        <taxon>Bacillati</taxon>
        <taxon>Actinomycetota</taxon>
        <taxon>Actinomycetes</taxon>
        <taxon>Catenulisporales</taxon>
        <taxon>Catenulisporaceae</taxon>
        <taxon>Catenulispora</taxon>
    </lineage>
</organism>
<proteinExistence type="predicted"/>
<feature type="transmembrane region" description="Helical" evidence="1">
    <location>
        <begin position="197"/>
        <end position="217"/>
    </location>
</feature>
<feature type="transmembrane region" description="Helical" evidence="1">
    <location>
        <begin position="119"/>
        <end position="136"/>
    </location>
</feature>
<keyword evidence="1" id="KW-0812">Transmembrane</keyword>
<dbReference type="RefSeq" id="WP_344668165.1">
    <property type="nucleotide sequence ID" value="NZ_BAAAQN010000032.1"/>
</dbReference>
<accession>A0ABP5GAK4</accession>
<keyword evidence="1" id="KW-1133">Transmembrane helix</keyword>
<protein>
    <submittedName>
        <fullName evidence="2">Uncharacterized protein</fullName>
    </submittedName>
</protein>
<feature type="transmembrane region" description="Helical" evidence="1">
    <location>
        <begin position="44"/>
        <end position="69"/>
    </location>
</feature>
<comment type="caution">
    <text evidence="2">The sequence shown here is derived from an EMBL/GenBank/DDBJ whole genome shotgun (WGS) entry which is preliminary data.</text>
</comment>
<feature type="transmembrane region" description="Helical" evidence="1">
    <location>
        <begin position="90"/>
        <end position="113"/>
    </location>
</feature>
<keyword evidence="1" id="KW-0472">Membrane</keyword>
<evidence type="ECO:0000256" key="1">
    <source>
        <dbReference type="SAM" id="Phobius"/>
    </source>
</evidence>
<evidence type="ECO:0000313" key="3">
    <source>
        <dbReference type="Proteomes" id="UP001500751"/>
    </source>
</evidence>
<gene>
    <name evidence="2" type="ORF">GCM10009839_50860</name>
</gene>
<feature type="transmembrane region" description="Helical" evidence="1">
    <location>
        <begin position="143"/>
        <end position="163"/>
    </location>
</feature>
<evidence type="ECO:0000313" key="2">
    <source>
        <dbReference type="EMBL" id="GAA2042081.1"/>
    </source>
</evidence>